<protein>
    <submittedName>
        <fullName evidence="3">CPBP family intramembrane metalloprotease</fullName>
    </submittedName>
</protein>
<dbReference type="RefSeq" id="WP_272436626.1">
    <property type="nucleotide sequence ID" value="NZ_JAMQKB010000008.1"/>
</dbReference>
<dbReference type="AlphaFoldDB" id="A0A9X4ANS7"/>
<dbReference type="EMBL" id="JAMQKB010000008">
    <property type="protein sequence ID" value="MDC3424825.1"/>
    <property type="molecule type" value="Genomic_DNA"/>
</dbReference>
<dbReference type="InterPro" id="IPR003675">
    <property type="entry name" value="Rce1/LyrA-like_dom"/>
</dbReference>
<dbReference type="GO" id="GO:0004175">
    <property type="term" value="F:endopeptidase activity"/>
    <property type="evidence" value="ECO:0007669"/>
    <property type="project" value="UniProtKB-ARBA"/>
</dbReference>
<feature type="transmembrane region" description="Helical" evidence="1">
    <location>
        <begin position="145"/>
        <end position="162"/>
    </location>
</feature>
<dbReference type="Pfam" id="PF02517">
    <property type="entry name" value="Rce1-like"/>
    <property type="match status" value="1"/>
</dbReference>
<feature type="transmembrane region" description="Helical" evidence="1">
    <location>
        <begin position="49"/>
        <end position="72"/>
    </location>
</feature>
<keyword evidence="4" id="KW-1185">Reference proteome</keyword>
<keyword evidence="3" id="KW-0378">Hydrolase</keyword>
<keyword evidence="1" id="KW-0472">Membrane</keyword>
<reference evidence="3" key="1">
    <citation type="submission" date="2022-06" db="EMBL/GenBank/DDBJ databases">
        <title>Aquibacillus sp. a new bacterium isolated from soil saline samples.</title>
        <authorList>
            <person name="Galisteo C."/>
            <person name="De La Haba R."/>
            <person name="Sanchez-Porro C."/>
            <person name="Ventosa A."/>
        </authorList>
    </citation>
    <scope>NUCLEOTIDE SEQUENCE</scope>
    <source>
        <strain evidence="3">3ASR75-11</strain>
    </source>
</reference>
<accession>A0A9X4ANS7</accession>
<proteinExistence type="predicted"/>
<evidence type="ECO:0000259" key="2">
    <source>
        <dbReference type="Pfam" id="PF02517"/>
    </source>
</evidence>
<feature type="transmembrane region" description="Helical" evidence="1">
    <location>
        <begin position="118"/>
        <end position="138"/>
    </location>
</feature>
<organism evidence="3 4">
    <name type="scientific">Terrihalobacillus insolitus</name>
    <dbReference type="NCBI Taxonomy" id="2950438"/>
    <lineage>
        <taxon>Bacteria</taxon>
        <taxon>Bacillati</taxon>
        <taxon>Bacillota</taxon>
        <taxon>Bacilli</taxon>
        <taxon>Bacillales</taxon>
        <taxon>Bacillaceae</taxon>
        <taxon>Terrihalobacillus</taxon>
    </lineage>
</organism>
<feature type="transmembrane region" description="Helical" evidence="1">
    <location>
        <begin position="92"/>
        <end position="112"/>
    </location>
</feature>
<dbReference type="Proteomes" id="UP001145050">
    <property type="component" value="Unassembled WGS sequence"/>
</dbReference>
<gene>
    <name evidence="3" type="ORF">NC797_09910</name>
</gene>
<feature type="transmembrane region" description="Helical" evidence="1">
    <location>
        <begin position="168"/>
        <end position="187"/>
    </location>
</feature>
<name>A0A9X4ANS7_9BACI</name>
<evidence type="ECO:0000256" key="1">
    <source>
        <dbReference type="SAM" id="Phobius"/>
    </source>
</evidence>
<feature type="domain" description="CAAX prenyl protease 2/Lysostaphin resistance protein A-like" evidence="2">
    <location>
        <begin position="97"/>
        <end position="179"/>
    </location>
</feature>
<sequence>MKSQAEIVKQMTNAQLKKSVYMSELLLFVLSIGLSILLFDSVYKWLDLFYIDIMQLFWLGVVPGLTVVGIDLLLMKFVPERFLDDGGINTKLFSNSSITEIMLLTLVISIAEELLFRGVIQTSLGYIVASIVFALVHVRYVRKPILFISILCISFYIGYLFVRTNNLMVTITAHFVIDSLLGFIVRFKSEGGIRS</sequence>
<evidence type="ECO:0000313" key="4">
    <source>
        <dbReference type="Proteomes" id="UP001145050"/>
    </source>
</evidence>
<keyword evidence="1" id="KW-0812">Transmembrane</keyword>
<feature type="transmembrane region" description="Helical" evidence="1">
    <location>
        <begin position="21"/>
        <end position="43"/>
    </location>
</feature>
<comment type="caution">
    <text evidence="3">The sequence shown here is derived from an EMBL/GenBank/DDBJ whole genome shotgun (WGS) entry which is preliminary data.</text>
</comment>
<keyword evidence="1" id="KW-1133">Transmembrane helix</keyword>
<keyword evidence="3" id="KW-0645">Protease</keyword>
<dbReference type="GO" id="GO:0080120">
    <property type="term" value="P:CAAX-box protein maturation"/>
    <property type="evidence" value="ECO:0007669"/>
    <property type="project" value="UniProtKB-ARBA"/>
</dbReference>
<keyword evidence="3" id="KW-0482">Metalloprotease</keyword>
<dbReference type="GO" id="GO:0008237">
    <property type="term" value="F:metallopeptidase activity"/>
    <property type="evidence" value="ECO:0007669"/>
    <property type="project" value="UniProtKB-KW"/>
</dbReference>
<evidence type="ECO:0000313" key="3">
    <source>
        <dbReference type="EMBL" id="MDC3424825.1"/>
    </source>
</evidence>